<proteinExistence type="predicted"/>
<organism evidence="2 3">
    <name type="scientific">Obba rivulosa</name>
    <dbReference type="NCBI Taxonomy" id="1052685"/>
    <lineage>
        <taxon>Eukaryota</taxon>
        <taxon>Fungi</taxon>
        <taxon>Dikarya</taxon>
        <taxon>Basidiomycota</taxon>
        <taxon>Agaricomycotina</taxon>
        <taxon>Agaricomycetes</taxon>
        <taxon>Polyporales</taxon>
        <taxon>Gelatoporiaceae</taxon>
        <taxon>Obba</taxon>
    </lineage>
</organism>
<name>A0A8E2AS29_9APHY</name>
<feature type="region of interest" description="Disordered" evidence="1">
    <location>
        <begin position="14"/>
        <end position="69"/>
    </location>
</feature>
<dbReference type="EMBL" id="KV722505">
    <property type="protein sequence ID" value="OCH86939.1"/>
    <property type="molecule type" value="Genomic_DNA"/>
</dbReference>
<dbReference type="AlphaFoldDB" id="A0A8E2AS29"/>
<evidence type="ECO:0000313" key="2">
    <source>
        <dbReference type="EMBL" id="OCH86939.1"/>
    </source>
</evidence>
<sequence length="147" mass="16344">MKEECDVHTRFTHIRSSLLPEYPPLPPSPVTSNPPSAEDPDNAMSRIPRPPTRRLPPTSTTTVYEKRDRKIPIVNSAGLAMSDLKRDVHARPAAPKAMKISRGGHVSNSRRPLASAETASHEPTSEVRRQLNFIHAHEQTVDPPSKH</sequence>
<keyword evidence="3" id="KW-1185">Reference proteome</keyword>
<gene>
    <name evidence="2" type="ORF">OBBRIDRAFT_188901</name>
</gene>
<feature type="region of interest" description="Disordered" evidence="1">
    <location>
        <begin position="90"/>
        <end position="147"/>
    </location>
</feature>
<protein>
    <submittedName>
        <fullName evidence="2">Uncharacterized protein</fullName>
    </submittedName>
</protein>
<accession>A0A8E2AS29</accession>
<feature type="compositionally biased region" description="Basic and acidic residues" evidence="1">
    <location>
        <begin position="119"/>
        <end position="147"/>
    </location>
</feature>
<evidence type="ECO:0000313" key="3">
    <source>
        <dbReference type="Proteomes" id="UP000250043"/>
    </source>
</evidence>
<evidence type="ECO:0000256" key="1">
    <source>
        <dbReference type="SAM" id="MobiDB-lite"/>
    </source>
</evidence>
<reference evidence="2 3" key="1">
    <citation type="submission" date="2016-07" db="EMBL/GenBank/DDBJ databases">
        <title>Draft genome of the white-rot fungus Obba rivulosa 3A-2.</title>
        <authorList>
            <consortium name="DOE Joint Genome Institute"/>
            <person name="Miettinen O."/>
            <person name="Riley R."/>
            <person name="Acob R."/>
            <person name="Barry K."/>
            <person name="Cullen D."/>
            <person name="De Vries R."/>
            <person name="Hainaut M."/>
            <person name="Hatakka A."/>
            <person name="Henrissat B."/>
            <person name="Hilden K."/>
            <person name="Kuo R."/>
            <person name="Labutti K."/>
            <person name="Lipzen A."/>
            <person name="Makela M.R."/>
            <person name="Sandor L."/>
            <person name="Spatafora J.W."/>
            <person name="Grigoriev I.V."/>
            <person name="Hibbett D.S."/>
        </authorList>
    </citation>
    <scope>NUCLEOTIDE SEQUENCE [LARGE SCALE GENOMIC DNA]</scope>
    <source>
        <strain evidence="2 3">3A-2</strain>
    </source>
</reference>
<dbReference type="Proteomes" id="UP000250043">
    <property type="component" value="Unassembled WGS sequence"/>
</dbReference>